<proteinExistence type="predicted"/>
<dbReference type="EMBL" id="DS999644">
    <property type="protein sequence ID" value="EFE75289.2"/>
    <property type="molecule type" value="Genomic_DNA"/>
</dbReference>
<evidence type="ECO:0000313" key="2">
    <source>
        <dbReference type="EMBL" id="EFE75289.2"/>
    </source>
</evidence>
<accession>D6AKN7</accession>
<name>D6AKN7_STRFL</name>
<evidence type="ECO:0000313" key="3">
    <source>
        <dbReference type="Proteomes" id="UP000003986"/>
    </source>
</evidence>
<protein>
    <submittedName>
        <fullName evidence="2">Predicted protein</fullName>
    </submittedName>
</protein>
<sequence length="103" mass="10944">MESEGSPAGSHRPGLPSPLRDSCAIPTRFLARVLALVRTDPRWCHVHFFLSPLLYRPGARAVPGGAVRPAAGAISLGGPIVASFPQHLKAEQRIDDALAELLS</sequence>
<reference evidence="3" key="1">
    <citation type="submission" date="2008-10" db="EMBL/GenBank/DDBJ databases">
        <authorList>
            <person name="Molnar K."/>
        </authorList>
    </citation>
    <scope>NUCLEOTIDE SEQUENCE [LARGE SCALE GENOMIC DNA]</scope>
    <source>
        <strain evidence="3">NRRL 15998</strain>
    </source>
</reference>
<organism evidence="2 3">
    <name type="scientific">Streptomyces filamentosus NRRL 15998</name>
    <dbReference type="NCBI Taxonomy" id="457431"/>
    <lineage>
        <taxon>Bacteria</taxon>
        <taxon>Bacillati</taxon>
        <taxon>Actinomycetota</taxon>
        <taxon>Actinomycetes</taxon>
        <taxon>Kitasatosporales</taxon>
        <taxon>Streptomycetaceae</taxon>
        <taxon>Streptomyces</taxon>
    </lineage>
</organism>
<evidence type="ECO:0000256" key="1">
    <source>
        <dbReference type="SAM" id="MobiDB-lite"/>
    </source>
</evidence>
<dbReference type="AlphaFoldDB" id="D6AKN7"/>
<dbReference type="Proteomes" id="UP000003986">
    <property type="component" value="Unassembled WGS sequence"/>
</dbReference>
<feature type="region of interest" description="Disordered" evidence="1">
    <location>
        <begin position="1"/>
        <end position="21"/>
    </location>
</feature>
<gene>
    <name evidence="2" type="ORF">SSGG_02656</name>
</gene>
<reference evidence="3" key="2">
    <citation type="submission" date="2008-12" db="EMBL/GenBank/DDBJ databases">
        <title>Annotation of Streptomyces roseosporus strain NRRL 15998.</title>
        <authorList>
            <consortium name="The Broad Institute Genome Sequencing Platform"/>
            <consortium name="Broad Institute Microbial Sequencing Center"/>
            <person name="Fischbach M."/>
            <person name="Ward D."/>
            <person name="Young S."/>
            <person name="Kodira C.D."/>
            <person name="Zeng Q."/>
            <person name="Koehrsen M."/>
            <person name="Godfrey P."/>
            <person name="Alvarado L."/>
            <person name="Berlin A.M."/>
            <person name="Borenstein D."/>
            <person name="Chen Z."/>
            <person name="Engels R."/>
            <person name="Freedman E."/>
            <person name="Gellesch M."/>
            <person name="Goldberg J."/>
            <person name="Griggs A."/>
            <person name="Gujja S."/>
            <person name="Heiman D.I."/>
            <person name="Hepburn T.A."/>
            <person name="Howarth C."/>
            <person name="Jen D."/>
            <person name="Larson L."/>
            <person name="Lewis B."/>
            <person name="Mehta T."/>
            <person name="Park D."/>
            <person name="Pearson M."/>
            <person name="Roberts A."/>
            <person name="Saif S."/>
            <person name="Shea T.D."/>
            <person name="Shenoy N."/>
            <person name="Sisk P."/>
            <person name="Stolte C."/>
            <person name="Sykes S.N."/>
            <person name="Walk T."/>
            <person name="White J."/>
            <person name="Yandava C."/>
            <person name="Straight P."/>
            <person name="Clardy J."/>
            <person name="Hung D."/>
            <person name="Kolter R."/>
            <person name="Mekalanos J."/>
            <person name="Walker S."/>
            <person name="Walsh C.T."/>
            <person name="Wieland B.L.C."/>
            <person name="Ilzarbe M."/>
            <person name="Galagan J."/>
            <person name="Nusbaum C."/>
            <person name="Birren B."/>
        </authorList>
    </citation>
    <scope>NUCLEOTIDE SEQUENCE [LARGE SCALE GENOMIC DNA]</scope>
    <source>
        <strain evidence="3">NRRL 15998</strain>
    </source>
</reference>